<dbReference type="EMBL" id="CP000439">
    <property type="protein sequence ID" value="ABK88976.1"/>
    <property type="molecule type" value="Genomic_DNA"/>
</dbReference>
<organism evidence="1 2">
    <name type="scientific">Francisella tularensis subsp. novicida (strain ATCC 15482 / CCUG 33449 / U112)</name>
    <dbReference type="NCBI Taxonomy" id="401614"/>
    <lineage>
        <taxon>Bacteria</taxon>
        <taxon>Pseudomonadati</taxon>
        <taxon>Pseudomonadota</taxon>
        <taxon>Gammaproteobacteria</taxon>
        <taxon>Thiotrichales</taxon>
        <taxon>Francisellaceae</taxon>
        <taxon>Francisella</taxon>
    </lineage>
</organism>
<proteinExistence type="predicted"/>
<dbReference type="KEGG" id="ftn:FTN_0065"/>
<evidence type="ECO:0000313" key="2">
    <source>
        <dbReference type="Proteomes" id="UP000000762"/>
    </source>
</evidence>
<reference evidence="2" key="1">
    <citation type="journal article" date="2007" name="Genome Biol.">
        <title>Comparison of Francisella tularensis genomes reveals evolutionary events associated with the emergence of human pathogenic strains.</title>
        <authorList>
            <person name="Rohmer L."/>
            <person name="Fong C."/>
            <person name="Abmayr S."/>
            <person name="Wasnick M."/>
            <person name="Larson Freeman T.J."/>
            <person name="Radey M."/>
            <person name="Guina T."/>
            <person name="Svensson K."/>
            <person name="Hayden H.S."/>
            <person name="Jacobs M."/>
            <person name="Gallagher L.A."/>
            <person name="Manoil C."/>
            <person name="Ernst R.K."/>
            <person name="Drees B."/>
            <person name="Buckley D."/>
            <person name="Haugen E."/>
            <person name="Bovee D."/>
            <person name="Zhou Y."/>
            <person name="Chang J."/>
            <person name="Levy R."/>
            <person name="Lim R."/>
            <person name="Gillett W."/>
            <person name="Guenthener D."/>
            <person name="Kang A."/>
            <person name="Shaffer S.A."/>
            <person name="Taylor G."/>
            <person name="Chen J."/>
            <person name="Gallis B."/>
            <person name="D'Argenio D.A."/>
            <person name="Forsman M."/>
            <person name="Olson M.V."/>
            <person name="Goodlett D.R."/>
            <person name="Kaul R."/>
            <person name="Miller S.I."/>
            <person name="Brittnacher M.J."/>
        </authorList>
    </citation>
    <scope>NUCLEOTIDE SEQUENCE [LARGE SCALE GENOMIC DNA]</scope>
    <source>
        <strain evidence="2">U112</strain>
    </source>
</reference>
<sequence>MRYFNMRILFLLMIFSLYSLSSYGSIIDKPNKDNIATLAIGNVVIKANQAIIYKNDKGVLTAIFPENDDSMEFNSDKTFSLSQSQINNIIESKADTLLASLKKQ</sequence>
<accession>A0Q411</accession>
<name>A0Q411_FRATN</name>
<gene>
    <name evidence="1" type="ordered locus">FTN_0065</name>
</gene>
<evidence type="ECO:0000313" key="1">
    <source>
        <dbReference type="EMBL" id="ABK88976.1"/>
    </source>
</evidence>
<keyword evidence="2" id="KW-1185">Reference proteome</keyword>
<dbReference type="Proteomes" id="UP000000762">
    <property type="component" value="Chromosome"/>
</dbReference>
<dbReference type="AlphaFoldDB" id="A0Q411"/>
<protein>
    <submittedName>
        <fullName evidence="1">Uncharacterized protein</fullName>
    </submittedName>
</protein>